<keyword evidence="5" id="KW-1185">Reference proteome</keyword>
<feature type="transmembrane region" description="Helical" evidence="3">
    <location>
        <begin position="166"/>
        <end position="188"/>
    </location>
</feature>
<organism evidence="4 5">
    <name type="scientific">Discostella pseudostelligera</name>
    <dbReference type="NCBI Taxonomy" id="259834"/>
    <lineage>
        <taxon>Eukaryota</taxon>
        <taxon>Sar</taxon>
        <taxon>Stramenopiles</taxon>
        <taxon>Ochrophyta</taxon>
        <taxon>Bacillariophyta</taxon>
        <taxon>Coscinodiscophyceae</taxon>
        <taxon>Thalassiosirophycidae</taxon>
        <taxon>Stephanodiscales</taxon>
        <taxon>Stephanodiscaceae</taxon>
        <taxon>Discostella</taxon>
    </lineage>
</organism>
<dbReference type="Proteomes" id="UP001530293">
    <property type="component" value="Unassembled WGS sequence"/>
</dbReference>
<keyword evidence="3" id="KW-0812">Transmembrane</keyword>
<keyword evidence="3" id="KW-0472">Membrane</keyword>
<accession>A0ABD3M5V0</accession>
<keyword evidence="3" id="KW-1133">Transmembrane helix</keyword>
<protein>
    <submittedName>
        <fullName evidence="4">Uncharacterized protein</fullName>
    </submittedName>
</protein>
<evidence type="ECO:0000256" key="1">
    <source>
        <dbReference type="SAM" id="Coils"/>
    </source>
</evidence>
<feature type="transmembrane region" description="Helical" evidence="3">
    <location>
        <begin position="482"/>
        <end position="503"/>
    </location>
</feature>
<feature type="transmembrane region" description="Helical" evidence="3">
    <location>
        <begin position="524"/>
        <end position="541"/>
    </location>
</feature>
<evidence type="ECO:0000256" key="3">
    <source>
        <dbReference type="SAM" id="Phobius"/>
    </source>
</evidence>
<comment type="caution">
    <text evidence="4">The sequence shown here is derived from an EMBL/GenBank/DDBJ whole genome shotgun (WGS) entry which is preliminary data.</text>
</comment>
<name>A0ABD3M5V0_9STRA</name>
<keyword evidence="1" id="KW-0175">Coiled coil</keyword>
<gene>
    <name evidence="4" type="ORF">ACHAWU_000511</name>
</gene>
<dbReference type="EMBL" id="JALLBG020000262">
    <property type="protein sequence ID" value="KAL3757552.1"/>
    <property type="molecule type" value="Genomic_DNA"/>
</dbReference>
<feature type="region of interest" description="Disordered" evidence="2">
    <location>
        <begin position="608"/>
        <end position="630"/>
    </location>
</feature>
<evidence type="ECO:0000313" key="5">
    <source>
        <dbReference type="Proteomes" id="UP001530293"/>
    </source>
</evidence>
<feature type="transmembrane region" description="Helical" evidence="3">
    <location>
        <begin position="113"/>
        <end position="131"/>
    </location>
</feature>
<sequence>MKLLASRLHQLRNDVQTLLDQLHFASREEYIDAASAAVHDVKAATISSWKLAYISFRPVFIFLGILGHYLAIVLRIIAKHSVAHGWIAAREGYFQLRTATIWFIQFQNDLPTSAKYAELGALAIIALMWLLRRHVKKRQYVERLSAWYIRKKRVLIRNYLNFVERLARTSSVLALLLPHLLYVVLVIGTKRVAPSIVTYFATRTYLCSIISFWQPLYLTYSVLGRLSPHLMDFKAAAAISDENNNASSTRTARTMTASKLKQKQQREMEVEMMRPEVIDLLKYWVVYSVIHAIVRTGSLLPFIGRIFTVAADSPSPTKVQGLVGRLLQMTNIRFSQKFVYEISLVFFVWLRLMPSSIAGDEVKDKVTKVLAPAGLKEVSESKRRGKSSRPLDLLYDRLAPVVLSAMSSTAFLTKRAFGESSRNNRGSSTLASVVIQKMQSFLDLFVMVRLIRAETKDWVINTITEGSALLPAVPTLLMPSYFTQYGVIYVSLIVPAGYSISSCNSIQNLTRNNIETMMPRIEDATRYLQFWMVHAAFSALITSFAPILAWIPLSTHVTWLLWAYVQLQSSTRKIMSWFESEFGKKSLGETVVVQSIMKIIAALPSDVKENSDSGVVDDHLVASGEKRKSD</sequence>
<evidence type="ECO:0000256" key="2">
    <source>
        <dbReference type="SAM" id="MobiDB-lite"/>
    </source>
</evidence>
<feature type="transmembrane region" description="Helical" evidence="3">
    <location>
        <begin position="59"/>
        <end position="78"/>
    </location>
</feature>
<proteinExistence type="predicted"/>
<feature type="coiled-coil region" evidence="1">
    <location>
        <begin position="1"/>
        <end position="28"/>
    </location>
</feature>
<dbReference type="AlphaFoldDB" id="A0ABD3M5V0"/>
<reference evidence="4 5" key="1">
    <citation type="submission" date="2024-10" db="EMBL/GenBank/DDBJ databases">
        <title>Updated reference genomes for cyclostephanoid diatoms.</title>
        <authorList>
            <person name="Roberts W.R."/>
            <person name="Alverson A.J."/>
        </authorList>
    </citation>
    <scope>NUCLEOTIDE SEQUENCE [LARGE SCALE GENOMIC DNA]</scope>
    <source>
        <strain evidence="4 5">AJA232-27</strain>
    </source>
</reference>
<evidence type="ECO:0000313" key="4">
    <source>
        <dbReference type="EMBL" id="KAL3757552.1"/>
    </source>
</evidence>